<dbReference type="GO" id="GO:0008081">
    <property type="term" value="F:phosphoric diester hydrolase activity"/>
    <property type="evidence" value="ECO:0007669"/>
    <property type="project" value="InterPro"/>
</dbReference>
<feature type="region of interest" description="Disordered" evidence="1">
    <location>
        <begin position="1202"/>
        <end position="1281"/>
    </location>
</feature>
<dbReference type="Proteomes" id="UP000050795">
    <property type="component" value="Unassembled WGS sequence"/>
</dbReference>
<dbReference type="GO" id="GO:0006629">
    <property type="term" value="P:lipid metabolic process"/>
    <property type="evidence" value="ECO:0007669"/>
    <property type="project" value="InterPro"/>
</dbReference>
<feature type="region of interest" description="Disordered" evidence="1">
    <location>
        <begin position="1563"/>
        <end position="1621"/>
    </location>
</feature>
<reference evidence="3" key="2">
    <citation type="submission" date="2023-11" db="UniProtKB">
        <authorList>
            <consortium name="WormBaseParasite"/>
        </authorList>
    </citation>
    <scope>IDENTIFICATION</scope>
</reference>
<feature type="region of interest" description="Disordered" evidence="1">
    <location>
        <begin position="1106"/>
        <end position="1176"/>
    </location>
</feature>
<name>A0AA85J8M4_TRIRE</name>
<feature type="compositionally biased region" description="Low complexity" evidence="1">
    <location>
        <begin position="1234"/>
        <end position="1273"/>
    </location>
</feature>
<proteinExistence type="predicted"/>
<dbReference type="WBParaSite" id="TREG1_13190.1">
    <property type="protein sequence ID" value="TREG1_13190.1"/>
    <property type="gene ID" value="TREG1_13190"/>
</dbReference>
<accession>A0AA85J8M4</accession>
<dbReference type="Gene3D" id="2.30.29.240">
    <property type="match status" value="1"/>
</dbReference>
<dbReference type="InterPro" id="IPR017946">
    <property type="entry name" value="PLC-like_Pdiesterase_TIM-brl"/>
</dbReference>
<dbReference type="PROSITE" id="PS50007">
    <property type="entry name" value="PIPLC_X_DOMAIN"/>
    <property type="match status" value="1"/>
</dbReference>
<dbReference type="SUPFAM" id="SSF51695">
    <property type="entry name" value="PLC-like phosphodiesterases"/>
    <property type="match status" value="1"/>
</dbReference>
<feature type="region of interest" description="Disordered" evidence="1">
    <location>
        <begin position="1067"/>
        <end position="1088"/>
    </location>
</feature>
<feature type="compositionally biased region" description="Polar residues" evidence="1">
    <location>
        <begin position="1205"/>
        <end position="1226"/>
    </location>
</feature>
<feature type="compositionally biased region" description="Low complexity" evidence="1">
    <location>
        <begin position="1147"/>
        <end position="1160"/>
    </location>
</feature>
<evidence type="ECO:0000313" key="3">
    <source>
        <dbReference type="WBParaSite" id="TREG1_13190.1"/>
    </source>
</evidence>
<feature type="compositionally biased region" description="Polar residues" evidence="1">
    <location>
        <begin position="779"/>
        <end position="802"/>
    </location>
</feature>
<reference evidence="2" key="1">
    <citation type="submission" date="2022-06" db="EMBL/GenBank/DDBJ databases">
        <authorList>
            <person name="Berger JAMES D."/>
            <person name="Berger JAMES D."/>
        </authorList>
    </citation>
    <scope>NUCLEOTIDE SEQUENCE [LARGE SCALE GENOMIC DNA]</scope>
</reference>
<protein>
    <recommendedName>
        <fullName evidence="4">Phosphoinositide phospholipase C</fullName>
    </recommendedName>
</protein>
<feature type="region of interest" description="Disordered" evidence="1">
    <location>
        <begin position="776"/>
        <end position="818"/>
    </location>
</feature>
<evidence type="ECO:0000313" key="2">
    <source>
        <dbReference type="Proteomes" id="UP000050795"/>
    </source>
</evidence>
<evidence type="ECO:0000256" key="1">
    <source>
        <dbReference type="SAM" id="MobiDB-lite"/>
    </source>
</evidence>
<organism evidence="2 3">
    <name type="scientific">Trichobilharzia regenti</name>
    <name type="common">Nasal bird schistosome</name>
    <dbReference type="NCBI Taxonomy" id="157069"/>
    <lineage>
        <taxon>Eukaryota</taxon>
        <taxon>Metazoa</taxon>
        <taxon>Spiralia</taxon>
        <taxon>Lophotrochozoa</taxon>
        <taxon>Platyhelminthes</taxon>
        <taxon>Trematoda</taxon>
        <taxon>Digenea</taxon>
        <taxon>Strigeidida</taxon>
        <taxon>Schistosomatoidea</taxon>
        <taxon>Schistosomatidae</taxon>
        <taxon>Trichobilharzia</taxon>
    </lineage>
</organism>
<evidence type="ECO:0008006" key="4">
    <source>
        <dbReference type="Google" id="ProtNLM"/>
    </source>
</evidence>
<keyword evidence="2" id="KW-1185">Reference proteome</keyword>
<dbReference type="Gene3D" id="3.20.20.190">
    <property type="entry name" value="Phosphatidylinositol (PI) phosphodiesterase"/>
    <property type="match status" value="1"/>
</dbReference>
<sequence>MEMLSKYIQNSHSKPQLPWLPVPCLLTDGEEFFIYLQETENSLIQMTKQKVLVQTDLWGYFIYWNFVEQQSVCTLDLMHVEDIEICTHNSELPQTKDNKSLRLQISAEGIVVSGNSNLLETLCKLEHPSITLLLVCEDFIVLESWKNALLRLVFTHYTARITLAPLELLWKQWTHLILVCSKLSPCKDEQTSCNSHTIVPDCCLTAALGIEGDSVHKQTSFSVNEKCDGKYFSGENIETQQIRLENLTFDYFFSLFVQLWPREDIADLFSAHTKSKGYMNCQELNSFLQTSISYFANSSFPVHNSRGLRTNEKQRTLRHIKYLHMERTQHNITEATPAKTNLNRKPKSQKLQNVSCLKRSRSCYTTEKSSVHRSRKHTDNVSAAVYTPNSPEEFLSLTSSPMHQDKSDVEESKGQCLPVIVSEEEFVKIIQHHETNKYAASKCLLSNEGFYRLLLSSTYRELSIRPNVPSHSCEQWTVSHPTEPESFKYGLLESEHPLAHYYIKSAYLINKIHKQTDNIDQMMQNNDVAYFNAKFHREISASAAHNFKSNNILRTIRQALFCGVRALILDCHHLSRLVGTEANIFNELIVVPMNKNKIPTCFRETTSQDSFNLMRSILHKNHPYALVKSVLQVLNENIFLVSNSPFILILNLHGLSQEQQCRLANLLQEYLGQWMMVSPLPRYSNHLNSNLGNKLKNKGGSTGQRSIYTRHLPSPEMLKNKVLLSIRLVRTSKSLSEDQSQELISNTSRNISPTKKFMMNPEITAPLTVFVTNPEGEQKSASQDIGSTNSSSQISPPTTHKLNSPKLPNKTPSPITSPYMEHRNPNCSASPSYNMYTNTVTDRNATFPSQDEITYLHPRLARLAVLLTPEFPSDTCIALHNQYSLNKTKLNTEKGDSNYCSQSHIFHKSGLKGKSDESKVELIHHENSHIRNPETIQEAGQQVEKQIDEAELLTSIFNIITTRKALLKHEERKRKLLKHLVSEVYGDATEQRSAVSRSIASSCNIKCAYTSVKRQEQNNLPEKVVSKPHKGWFKKRVCTSPPKKSEQNAEHKDTFLTATVRYARRLSNASIQNRKPTDIQENDEQEPHFLDNNLIKRGSLLIGKESDKNVKQSKLKQRKQTQDLQSSHKSRRQSRKSSDNSYRKRSPNSSCGHCSCSSGSRSEKSSPVHEISQKQVGQSKLGYFRDGLQKFRNKFANEKRKSFEKYSTPTNLTNTGRSIISWSESEPSLKSDDSGSTNTVSTVSSTTEETSLSSNTKSSRSTHSSADSFNSSSDNKLNQQNVDSPVKGVLAKSFQASLSNVRHSITSLTNALFHQDKSHKRSVLKRQSTIDSYESCPHSPTDYWLDSLRWFIGPKLTNVSSADLMYLLSKKQMTKSLARYNKERLTCVFLSDKEKSWDHYQLFRSAGCQLIPYDLDVSPFIYDINKPVSVRQQFMKFSQTCSLQNNRGLLEDGYTLKPALLRIPTINRYHRQLISRNKFLKRFQKSKPNSPDVRNQIQNYLKCACCYDPLDIGSEREMIGKISDGTINFEWPVISDDEKHAYLPWNFTVQLLNFMRVSQRLSESSSSPTSSHDKQNVQTPRKLPKRYRRAANATATRQRHASAGRMPLSGITTNSENDQSTKDNFYLLTPTKHKSQENIHLKNAYGDFQENREGIIIDAEIKAPLFKFSHLSTDVTSRFWKVPMEHDAIRYRLYPNNSFVTKTDTNHNQYSLGNSKILSRSSYALLSPLNDKERIYMCSSFSSMPRSNSELMLDSMSTRKVTFSRIHLPESISIQLSEKMCRKMYDDESNSVKNIDENTIASCTICANSPLNKTLTGFQHFQLQLLHHPKKMIQKKTDDIIGFNHMVFHQRLKATIGLLIFCKVSMNTYVPNSLGDLIETLSKEYDTRSKSKPCKQMDQNQQCNVNRSRSYVQLDRQHSIRENSIMKQPVMRSNSFTYKQHHRSVV</sequence>